<dbReference type="GO" id="GO:0006508">
    <property type="term" value="P:proteolysis"/>
    <property type="evidence" value="ECO:0007669"/>
    <property type="project" value="InterPro"/>
</dbReference>
<evidence type="ECO:0000259" key="3">
    <source>
        <dbReference type="SMART" id="SM00645"/>
    </source>
</evidence>
<dbReference type="Gene3D" id="3.90.70.10">
    <property type="entry name" value="Cysteine proteinases"/>
    <property type="match status" value="1"/>
</dbReference>
<sequence>MVVTEAWSAVYTNSSMTMEYGNHAVTVDGKDYVKPNSEEEMMRNVARQPLSFAMDSSDPGFMFYKEGIYTGPCGTNLAHAMLLVGYDETPEGQKYWIVKNSWGTEWGEDGYIRMGRGDGNPQGVCGMYSGGAEYPLKSPDTKNIGIP</sequence>
<evidence type="ECO:0000256" key="2">
    <source>
        <dbReference type="ARBA" id="ARBA00023157"/>
    </source>
</evidence>
<evidence type="ECO:0000313" key="5">
    <source>
        <dbReference type="EMBL" id="KAK9069892.1"/>
    </source>
</evidence>
<evidence type="ECO:0000313" key="4">
    <source>
        <dbReference type="EMBL" id="KAK9050870.1"/>
    </source>
</evidence>
<dbReference type="PANTHER" id="PTHR12411">
    <property type="entry name" value="CYSTEINE PROTEASE FAMILY C1-RELATED"/>
    <property type="match status" value="1"/>
</dbReference>
<dbReference type="InterPro" id="IPR038765">
    <property type="entry name" value="Papain-like_cys_pep_sf"/>
</dbReference>
<dbReference type="Pfam" id="PF00112">
    <property type="entry name" value="Peptidase_C1"/>
    <property type="match status" value="1"/>
</dbReference>
<dbReference type="InterPro" id="IPR025660">
    <property type="entry name" value="Pept_his_AS"/>
</dbReference>
<accession>A0AAP0CBB9</accession>
<dbReference type="Proteomes" id="UP001408789">
    <property type="component" value="Unassembled WGS sequence"/>
</dbReference>
<comment type="similarity">
    <text evidence="1">Belongs to the peptidase C1 family.</text>
</comment>
<reference evidence="4 6" key="1">
    <citation type="submission" date="2024-04" db="EMBL/GenBank/DDBJ databases">
        <title>The reference genome of an endangered Asteraceae, Deinandra increscens subsp. villosa, native to the Central Coast of California.</title>
        <authorList>
            <person name="Guilliams M."/>
            <person name="Hasenstab-Lehman K."/>
            <person name="Meyer R."/>
            <person name="Mcevoy S."/>
        </authorList>
    </citation>
    <scope>NUCLEOTIDE SEQUENCE [LARGE SCALE GENOMIC DNA]</scope>
    <source>
        <tissue evidence="4">Leaf</tissue>
    </source>
</reference>
<dbReference type="SUPFAM" id="SSF54001">
    <property type="entry name" value="Cysteine proteinases"/>
    <property type="match status" value="1"/>
</dbReference>
<proteinExistence type="inferred from homology"/>
<dbReference type="PROSITE" id="PS00639">
    <property type="entry name" value="THIOL_PROTEASE_HIS"/>
    <property type="match status" value="1"/>
</dbReference>
<dbReference type="EMBL" id="JBCNJP010000040">
    <property type="protein sequence ID" value="KAK9050870.1"/>
    <property type="molecule type" value="Genomic_DNA"/>
</dbReference>
<protein>
    <recommendedName>
        <fullName evidence="3">Peptidase C1A papain C-terminal domain-containing protein</fullName>
    </recommendedName>
</protein>
<keyword evidence="6" id="KW-1185">Reference proteome</keyword>
<gene>
    <name evidence="5" type="ORF">SSX86_010288</name>
    <name evidence="4" type="ORF">SSX86_030158</name>
</gene>
<keyword evidence="2" id="KW-1015">Disulfide bond</keyword>
<dbReference type="SMART" id="SM00645">
    <property type="entry name" value="Pept_C1"/>
    <property type="match status" value="1"/>
</dbReference>
<name>A0AAP0CBB9_9ASTR</name>
<comment type="caution">
    <text evidence="4">The sequence shown here is derived from an EMBL/GenBank/DDBJ whole genome shotgun (WGS) entry which is preliminary data.</text>
</comment>
<dbReference type="AlphaFoldDB" id="A0AAP0CBB9"/>
<dbReference type="InterPro" id="IPR013128">
    <property type="entry name" value="Peptidase_C1A"/>
</dbReference>
<organism evidence="4 6">
    <name type="scientific">Deinandra increscens subsp. villosa</name>
    <dbReference type="NCBI Taxonomy" id="3103831"/>
    <lineage>
        <taxon>Eukaryota</taxon>
        <taxon>Viridiplantae</taxon>
        <taxon>Streptophyta</taxon>
        <taxon>Embryophyta</taxon>
        <taxon>Tracheophyta</taxon>
        <taxon>Spermatophyta</taxon>
        <taxon>Magnoliopsida</taxon>
        <taxon>eudicotyledons</taxon>
        <taxon>Gunneridae</taxon>
        <taxon>Pentapetalae</taxon>
        <taxon>asterids</taxon>
        <taxon>campanulids</taxon>
        <taxon>Asterales</taxon>
        <taxon>Asteraceae</taxon>
        <taxon>Asteroideae</taxon>
        <taxon>Heliantheae alliance</taxon>
        <taxon>Madieae</taxon>
        <taxon>Madiinae</taxon>
        <taxon>Deinandra</taxon>
    </lineage>
</organism>
<feature type="domain" description="Peptidase C1A papain C-terminal" evidence="3">
    <location>
        <begin position="1"/>
        <end position="136"/>
    </location>
</feature>
<evidence type="ECO:0000256" key="1">
    <source>
        <dbReference type="ARBA" id="ARBA00008455"/>
    </source>
</evidence>
<dbReference type="InterPro" id="IPR025661">
    <property type="entry name" value="Pept_asp_AS"/>
</dbReference>
<dbReference type="InterPro" id="IPR000668">
    <property type="entry name" value="Peptidase_C1A_C"/>
</dbReference>
<dbReference type="CDD" id="cd02248">
    <property type="entry name" value="Peptidase_C1A"/>
    <property type="match status" value="1"/>
</dbReference>
<dbReference type="InterPro" id="IPR039417">
    <property type="entry name" value="Peptidase_C1A_papain-like"/>
</dbReference>
<dbReference type="GO" id="GO:0008234">
    <property type="term" value="F:cysteine-type peptidase activity"/>
    <property type="evidence" value="ECO:0007669"/>
    <property type="project" value="InterPro"/>
</dbReference>
<dbReference type="PROSITE" id="PS00640">
    <property type="entry name" value="THIOL_PROTEASE_ASN"/>
    <property type="match status" value="1"/>
</dbReference>
<evidence type="ECO:0000313" key="6">
    <source>
        <dbReference type="Proteomes" id="UP001408789"/>
    </source>
</evidence>
<dbReference type="EMBL" id="JBCNJP010000012">
    <property type="protein sequence ID" value="KAK9069892.1"/>
    <property type="molecule type" value="Genomic_DNA"/>
</dbReference>